<feature type="compositionally biased region" description="Basic and acidic residues" evidence="1">
    <location>
        <begin position="105"/>
        <end position="117"/>
    </location>
</feature>
<name>A0A9W6J1H6_9HYPH</name>
<feature type="domain" description="LysM" evidence="3">
    <location>
        <begin position="368"/>
        <end position="417"/>
    </location>
</feature>
<feature type="compositionally biased region" description="Low complexity" evidence="1">
    <location>
        <begin position="65"/>
        <end position="84"/>
    </location>
</feature>
<evidence type="ECO:0000256" key="1">
    <source>
        <dbReference type="SAM" id="MobiDB-lite"/>
    </source>
</evidence>
<keyword evidence="2" id="KW-0812">Transmembrane</keyword>
<keyword evidence="2" id="KW-0472">Membrane</keyword>
<dbReference type="PANTHER" id="PTHR34700:SF4">
    <property type="entry name" value="PHAGE-LIKE ELEMENT PBSX PROTEIN XKDP"/>
    <property type="match status" value="1"/>
</dbReference>
<dbReference type="Gene3D" id="3.10.350.10">
    <property type="entry name" value="LysM domain"/>
    <property type="match status" value="1"/>
</dbReference>
<dbReference type="PANTHER" id="PTHR34700">
    <property type="entry name" value="POTASSIUM BINDING PROTEIN KBP"/>
    <property type="match status" value="1"/>
</dbReference>
<dbReference type="SUPFAM" id="SSF54106">
    <property type="entry name" value="LysM domain"/>
    <property type="match status" value="1"/>
</dbReference>
<gene>
    <name evidence="4" type="ORF">GCM10008179_11730</name>
</gene>
<evidence type="ECO:0000256" key="2">
    <source>
        <dbReference type="SAM" id="Phobius"/>
    </source>
</evidence>
<evidence type="ECO:0000313" key="4">
    <source>
        <dbReference type="EMBL" id="GLK67535.1"/>
    </source>
</evidence>
<feature type="compositionally biased region" description="Low complexity" evidence="1">
    <location>
        <begin position="348"/>
        <end position="362"/>
    </location>
</feature>
<sequence>MDPAIKSGFAIGFGFVVVVAAAGWYAWREGAFDGPSDLVNAPQHHAAPSPAAPKPPADPARQGDQPPASSGAQAGAPQASQQPAQTPPPAAPNEIAGLGPQTPTEPKKPEAPADKGAFDVVRVEPSGESVIAGRCPSGCSVELLANGVVHDRTVADAGGSWSMASPRFAPGDYVLGLKVRTPDGKEFASDQTVTISVPKAPSKDVMVVLNAPGAPSRVLAMPQRETAAAEKPRSADAAGGLSVGAVDAENGRFFVQGAAASGAQLRIYLNGSFIAGPVAGPDGRWSLKVEQGLAPGDYDLRVDQIENDAGKVIGRALARFAYRPDAGETAKAEPAPTAASGTADGKQAAAVPADSAPSPANAVVPSLDSVTVKRGDSLWSISRRSYGAGQRYTVIFAANGGQIRNPDLIYPGQVFVLPSQRAGGR</sequence>
<dbReference type="CDD" id="cd00118">
    <property type="entry name" value="LysM"/>
    <property type="match status" value="1"/>
</dbReference>
<dbReference type="Pfam" id="PF01476">
    <property type="entry name" value="LysM"/>
    <property type="match status" value="1"/>
</dbReference>
<dbReference type="RefSeq" id="WP_271167786.1">
    <property type="nucleotide sequence ID" value="NZ_BSFI01000006.1"/>
</dbReference>
<dbReference type="PROSITE" id="PS51782">
    <property type="entry name" value="LYSM"/>
    <property type="match status" value="1"/>
</dbReference>
<dbReference type="InterPro" id="IPR018392">
    <property type="entry name" value="LysM"/>
</dbReference>
<evidence type="ECO:0000259" key="3">
    <source>
        <dbReference type="PROSITE" id="PS51782"/>
    </source>
</evidence>
<protein>
    <submittedName>
        <fullName evidence="4">Peptidoglycan-binding protein LysM</fullName>
    </submittedName>
</protein>
<dbReference type="EMBL" id="BSFI01000006">
    <property type="protein sequence ID" value="GLK67535.1"/>
    <property type="molecule type" value="Genomic_DNA"/>
</dbReference>
<organism evidence="4 5">
    <name type="scientific">Hansschlegelia plantiphila</name>
    <dbReference type="NCBI Taxonomy" id="374655"/>
    <lineage>
        <taxon>Bacteria</taxon>
        <taxon>Pseudomonadati</taxon>
        <taxon>Pseudomonadota</taxon>
        <taxon>Alphaproteobacteria</taxon>
        <taxon>Hyphomicrobiales</taxon>
        <taxon>Methylopilaceae</taxon>
        <taxon>Hansschlegelia</taxon>
    </lineage>
</organism>
<evidence type="ECO:0000313" key="5">
    <source>
        <dbReference type="Proteomes" id="UP001143372"/>
    </source>
</evidence>
<dbReference type="InterPro" id="IPR052196">
    <property type="entry name" value="Bact_Kbp"/>
</dbReference>
<dbReference type="InterPro" id="IPR036779">
    <property type="entry name" value="LysM_dom_sf"/>
</dbReference>
<dbReference type="SMART" id="SM00257">
    <property type="entry name" value="LysM"/>
    <property type="match status" value="1"/>
</dbReference>
<keyword evidence="2" id="KW-1133">Transmembrane helix</keyword>
<reference evidence="4" key="2">
    <citation type="submission" date="2023-01" db="EMBL/GenBank/DDBJ databases">
        <authorList>
            <person name="Sun Q."/>
            <person name="Evtushenko L."/>
        </authorList>
    </citation>
    <scope>NUCLEOTIDE SEQUENCE</scope>
    <source>
        <strain evidence="4">VKM B-2347</strain>
    </source>
</reference>
<dbReference type="Proteomes" id="UP001143372">
    <property type="component" value="Unassembled WGS sequence"/>
</dbReference>
<feature type="transmembrane region" description="Helical" evidence="2">
    <location>
        <begin position="7"/>
        <end position="27"/>
    </location>
</feature>
<comment type="caution">
    <text evidence="4">The sequence shown here is derived from an EMBL/GenBank/DDBJ whole genome shotgun (WGS) entry which is preliminary data.</text>
</comment>
<feature type="region of interest" description="Disordered" evidence="1">
    <location>
        <begin position="37"/>
        <end position="117"/>
    </location>
</feature>
<dbReference type="AlphaFoldDB" id="A0A9W6J1H6"/>
<accession>A0A9W6J1H6</accession>
<reference evidence="4" key="1">
    <citation type="journal article" date="2014" name="Int. J. Syst. Evol. Microbiol.">
        <title>Complete genome sequence of Corynebacterium casei LMG S-19264T (=DSM 44701T), isolated from a smear-ripened cheese.</title>
        <authorList>
            <consortium name="US DOE Joint Genome Institute (JGI-PGF)"/>
            <person name="Walter F."/>
            <person name="Albersmeier A."/>
            <person name="Kalinowski J."/>
            <person name="Ruckert C."/>
        </authorList>
    </citation>
    <scope>NUCLEOTIDE SEQUENCE</scope>
    <source>
        <strain evidence="4">VKM B-2347</strain>
    </source>
</reference>
<keyword evidence="5" id="KW-1185">Reference proteome</keyword>
<proteinExistence type="predicted"/>
<feature type="region of interest" description="Disordered" evidence="1">
    <location>
        <begin position="328"/>
        <end position="362"/>
    </location>
</feature>